<name>G0UCV7_TRYVY</name>
<evidence type="ECO:0008006" key="3">
    <source>
        <dbReference type="Google" id="ProtNLM"/>
    </source>
</evidence>
<dbReference type="VEuPathDB" id="TriTrypDB:TvY486_1111510"/>
<accession>G0UCV7</accession>
<evidence type="ECO:0000256" key="1">
    <source>
        <dbReference type="SAM" id="MobiDB-lite"/>
    </source>
</evidence>
<dbReference type="AlphaFoldDB" id="G0UCV7"/>
<organism evidence="2">
    <name type="scientific">Trypanosoma vivax (strain Y486)</name>
    <dbReference type="NCBI Taxonomy" id="1055687"/>
    <lineage>
        <taxon>Eukaryota</taxon>
        <taxon>Discoba</taxon>
        <taxon>Euglenozoa</taxon>
        <taxon>Kinetoplastea</taxon>
        <taxon>Metakinetoplastina</taxon>
        <taxon>Trypanosomatida</taxon>
        <taxon>Trypanosomatidae</taxon>
        <taxon>Trypanosoma</taxon>
        <taxon>Duttonella</taxon>
    </lineage>
</organism>
<protein>
    <recommendedName>
        <fullName evidence="3">Protein kinase domain-containing protein</fullName>
    </recommendedName>
</protein>
<proteinExistence type="predicted"/>
<dbReference type="OMA" id="NIGYRYV"/>
<evidence type="ECO:0000313" key="2">
    <source>
        <dbReference type="EMBL" id="CCC53667.1"/>
    </source>
</evidence>
<feature type="region of interest" description="Disordered" evidence="1">
    <location>
        <begin position="1"/>
        <end position="24"/>
    </location>
</feature>
<dbReference type="EMBL" id="HE573027">
    <property type="protein sequence ID" value="CCC53667.1"/>
    <property type="molecule type" value="Genomic_DNA"/>
</dbReference>
<reference evidence="2" key="1">
    <citation type="journal article" date="2012" name="Proc. Natl. Acad. Sci. U.S.A.">
        <title>Antigenic diversity is generated by distinct evolutionary mechanisms in African trypanosome species.</title>
        <authorList>
            <person name="Jackson A.P."/>
            <person name="Berry A."/>
            <person name="Aslett M."/>
            <person name="Allison H.C."/>
            <person name="Burton P."/>
            <person name="Vavrova-Anderson J."/>
            <person name="Brown R."/>
            <person name="Browne H."/>
            <person name="Corton N."/>
            <person name="Hauser H."/>
            <person name="Gamble J."/>
            <person name="Gilderthorp R."/>
            <person name="Marcello L."/>
            <person name="McQuillan J."/>
            <person name="Otto T.D."/>
            <person name="Quail M.A."/>
            <person name="Sanders M.J."/>
            <person name="van Tonder A."/>
            <person name="Ginger M.L."/>
            <person name="Field M.C."/>
            <person name="Barry J.D."/>
            <person name="Hertz-Fowler C."/>
            <person name="Berriman M."/>
        </authorList>
    </citation>
    <scope>NUCLEOTIDE SEQUENCE</scope>
    <source>
        <strain evidence="2">Y486</strain>
    </source>
</reference>
<gene>
    <name evidence="2" type="ORF">TVY486_1111510</name>
</gene>
<feature type="region of interest" description="Disordered" evidence="1">
    <location>
        <begin position="229"/>
        <end position="253"/>
    </location>
</feature>
<sequence>MPPVTPCAEVQEHSPMTQSKQSPHIKCRRNLHLTNAYEVNGEAFGMYDSPHRYTPHLCSAASAGRSSSKDQSVPSLVSTTTCMSYFYERDEGYEEQSKNVNGNGRSAMMELQCKVPSKPKRTNTFRSAVYQKMALQAGIFTSPPVTSHPLYELRRLGVSLIKTPSCLSYVVGELVIPESYTVRLNDLSGRSLHVFGNGSAESPIASYIPHGYVQDGSSFVLRLLHDDQPTSSTSTTSFLRSGTGRRPDSAPQGINDVAVNGSLPNLIPSWCRYAITAAMYSSLAGAGFCDLFFPFLSLQRVSWPNVLEKHAYLRLDLMTKPTTRSMLRPYLGYDKSNVVPVAVVLPMTMKGTVRRVDAETNTMSISTLPFSDAEVFQLFYLQLIFRAVYDVQFTNMTLEGGKILRSDRIAIQTSGRQPLAFEHPNRVDKWLLFPPRSSIMYFTSLEDVLIPRYTENARYRESMRQRLFGATPSLQCAGLLGRRVVVEWASNRVVSTPEDAMVALGELFDLFMPLYGVKRLSIWQAPVPPRVYRCGVASLTNLWMDDSDISFIRKGVKPPSWHLNERKMVKAGRLLEAMRQQTLDVEGGSERVQQQTIESPVGEILEQGDEKRTLPLLGGLDEGAQEESEERGYKCEDTLVDHWLRYVDSGDITVFDGTTEPIEVVRFIAGGGSGLVYEGRYGPERVPVAVKCLVIPCGMSHECYVRESLTNVAFAAFFNEMENAGIVRGVRVHDFVVSSIPPKGMPEEDVQKCSRSCEDGSTPKLCYIVSTLMDGVIGRFLTDEDSDYDPVYDTLVNSPLCDAEVFQFIYTQLALRAIFDCTILDLMLNNQLRGDNVGFIRLLRNAPANTVGCSSYKGIFVIFQPYDAAEPRYLCFPVEPSAEGKLTDPLRLICFIDFGQGKQPLLEELTQRGLIGQTIVDSCVHDDGFGRYWPLDRLYCKYLECCGAVAESVREWGADACVDSPQAAEALLQRLVDLYSQTYGVAALPAEGLGEYVVFHWTQQRAERLRQRYAGISVKTP</sequence>